<accession>A0ACB8TJA4</accession>
<reference evidence="1" key="1">
    <citation type="submission" date="2021-03" db="EMBL/GenBank/DDBJ databases">
        <authorList>
            <consortium name="DOE Joint Genome Institute"/>
            <person name="Ahrendt S."/>
            <person name="Looney B.P."/>
            <person name="Miyauchi S."/>
            <person name="Morin E."/>
            <person name="Drula E."/>
            <person name="Courty P.E."/>
            <person name="Chicoki N."/>
            <person name="Fauchery L."/>
            <person name="Kohler A."/>
            <person name="Kuo A."/>
            <person name="Labutti K."/>
            <person name="Pangilinan J."/>
            <person name="Lipzen A."/>
            <person name="Riley R."/>
            <person name="Andreopoulos W."/>
            <person name="He G."/>
            <person name="Johnson J."/>
            <person name="Barry K.W."/>
            <person name="Grigoriev I.V."/>
            <person name="Nagy L."/>
            <person name="Hibbett D."/>
            <person name="Henrissat B."/>
            <person name="Matheny P.B."/>
            <person name="Labbe J."/>
            <person name="Martin F."/>
        </authorList>
    </citation>
    <scope>NUCLEOTIDE SEQUENCE</scope>
    <source>
        <strain evidence="1">HHB10654</strain>
    </source>
</reference>
<keyword evidence="2" id="KW-1185">Reference proteome</keyword>
<comment type="caution">
    <text evidence="1">The sequence shown here is derived from an EMBL/GenBank/DDBJ whole genome shotgun (WGS) entry which is preliminary data.</text>
</comment>
<proteinExistence type="predicted"/>
<dbReference type="Proteomes" id="UP000814140">
    <property type="component" value="Unassembled WGS sequence"/>
</dbReference>
<sequence>MSHGIVKTVSTPDPVQPTPAEILIWTTTESAIAPCFAKDVFLMTESSDKSYYLLGRVPCRTVRLVGTVVGATSYESRTVYLLDDGTGIIDCNLRHPKPNRSSAAVNVRPALEHHKQFEKEYDTAETLPPTVFAVGVTVRVIGKVYAKKFGREILCDSIERCHSSSAELEHWRHVIKLHKESYTSTEPFVLPEVVAIAAQSSPPKPTTPKSKPHTMAPATPSTAYTTPSTSSASSPAKSVSDASSPPRLRHPSRLHTRDLTQNTFRIYVKHYMDHTTASPSTQHDDTDCDSDADSIVFALNRVPDSPTKRSRTSFEEQTPRPLRLLTIDHSSTPRASENPHAKTFCEDAKDSPERPLGFTLSYLRRVPELSMLAQRVVRAEGRRREKEAKKAHAGFIDTAKGKDGRANLPRSQSEGVARKMKRLFMWAIRKLYEEGSIIISDGPVRPLPYRAAEASMLWRASSSNTAGNITSNTISSTSSSFTRHLDDSLDSVGELSDPVPGEESYIPVTVEYLAEQVEGAIKILTSPPAPPIAMNVSEGSRGIVSSVPAVSRRRVFCANGPTKEEITACLRRDARWDRLGTWAVQDALDWMQQEGKVWRAIEEDGGRWELCV</sequence>
<gene>
    <name evidence="1" type="ORF">BV25DRAFT_1910301</name>
</gene>
<evidence type="ECO:0000313" key="1">
    <source>
        <dbReference type="EMBL" id="KAI0068527.1"/>
    </source>
</evidence>
<reference evidence="1" key="2">
    <citation type="journal article" date="2022" name="New Phytol.">
        <title>Evolutionary transition to the ectomycorrhizal habit in the genomes of a hyperdiverse lineage of mushroom-forming fungi.</title>
        <authorList>
            <person name="Looney B."/>
            <person name="Miyauchi S."/>
            <person name="Morin E."/>
            <person name="Drula E."/>
            <person name="Courty P.E."/>
            <person name="Kohler A."/>
            <person name="Kuo A."/>
            <person name="LaButti K."/>
            <person name="Pangilinan J."/>
            <person name="Lipzen A."/>
            <person name="Riley R."/>
            <person name="Andreopoulos W."/>
            <person name="He G."/>
            <person name="Johnson J."/>
            <person name="Nolan M."/>
            <person name="Tritt A."/>
            <person name="Barry K.W."/>
            <person name="Grigoriev I.V."/>
            <person name="Nagy L.G."/>
            <person name="Hibbett D."/>
            <person name="Henrissat B."/>
            <person name="Matheny P.B."/>
            <person name="Labbe J."/>
            <person name="Martin F.M."/>
        </authorList>
    </citation>
    <scope>NUCLEOTIDE SEQUENCE</scope>
    <source>
        <strain evidence="1">HHB10654</strain>
    </source>
</reference>
<dbReference type="EMBL" id="MU277187">
    <property type="protein sequence ID" value="KAI0068527.1"/>
    <property type="molecule type" value="Genomic_DNA"/>
</dbReference>
<evidence type="ECO:0000313" key="2">
    <source>
        <dbReference type="Proteomes" id="UP000814140"/>
    </source>
</evidence>
<protein>
    <submittedName>
        <fullName evidence="1">Uncharacterized protein</fullName>
    </submittedName>
</protein>
<organism evidence="1 2">
    <name type="scientific">Artomyces pyxidatus</name>
    <dbReference type="NCBI Taxonomy" id="48021"/>
    <lineage>
        <taxon>Eukaryota</taxon>
        <taxon>Fungi</taxon>
        <taxon>Dikarya</taxon>
        <taxon>Basidiomycota</taxon>
        <taxon>Agaricomycotina</taxon>
        <taxon>Agaricomycetes</taxon>
        <taxon>Russulales</taxon>
        <taxon>Auriscalpiaceae</taxon>
        <taxon>Artomyces</taxon>
    </lineage>
</organism>
<name>A0ACB8TJA4_9AGAM</name>